<feature type="compositionally biased region" description="Basic residues" evidence="1">
    <location>
        <begin position="130"/>
        <end position="146"/>
    </location>
</feature>
<sequence length="527" mass="57171">MYPTQWDQHQIMADRTAEASRQPLSPHALILENQDTIPTAQIKPSASVKLAPQNEADHANIFRTSPGGVSQLEDFTSKSWAMPQHVETLQPEESQMNGTPIETGHDSALLSWMIPPPAPHPLQTQETKRHVSQKQGQKKQKRQNSRKKRVPVWLVAVSILTILAIVLTQGNGVAGAWAADEFRAIAGPVAAAQVEAWYLSAQNTANKLEYQLGFQHISAPHTKLKVVKLARPAKALLKPMALTAMQPMLLPALDGEGTWNTLEAAPGTYNYLPLDAKAFIRPDPNTSYAVVSLLQFDARFMRLHIVAGTQEPGGPLAMYGTGIIPQADQAGNALLATLNGGFKYADGAFGLMSDGKVYVPPQPNAATIAITKSGKLIIGSWGVNPQLTSNNKNLVAWRQNAGLLIDKGEISTLAKDGAAWGGTILNSEYTWRSGLGLTAEGNLIYAAGNALLPETLGKALKAAGAVMAMEIDINPFWTRAFLYQQDKNGALTINKLSTDMQGTGREYLTPNLRDFFYLTRYTPTPPK</sequence>
<keyword evidence="2" id="KW-1133">Transmembrane helix</keyword>
<dbReference type="AlphaFoldDB" id="A0A5A5TAV5"/>
<evidence type="ECO:0000313" key="3">
    <source>
        <dbReference type="EMBL" id="GCF08487.1"/>
    </source>
</evidence>
<keyword evidence="2" id="KW-0472">Membrane</keyword>
<keyword evidence="4" id="KW-1185">Reference proteome</keyword>
<name>A0A5A5TAV5_9CHLR</name>
<keyword evidence="2" id="KW-0812">Transmembrane</keyword>
<gene>
    <name evidence="3" type="ORF">KDI_20510</name>
</gene>
<dbReference type="EMBL" id="BIXY01000025">
    <property type="protein sequence ID" value="GCF08487.1"/>
    <property type="molecule type" value="Genomic_DNA"/>
</dbReference>
<evidence type="ECO:0008006" key="5">
    <source>
        <dbReference type="Google" id="ProtNLM"/>
    </source>
</evidence>
<evidence type="ECO:0000313" key="4">
    <source>
        <dbReference type="Proteomes" id="UP000322530"/>
    </source>
</evidence>
<feature type="transmembrane region" description="Helical" evidence="2">
    <location>
        <begin position="150"/>
        <end position="167"/>
    </location>
</feature>
<comment type="caution">
    <text evidence="3">The sequence shown here is derived from an EMBL/GenBank/DDBJ whole genome shotgun (WGS) entry which is preliminary data.</text>
</comment>
<proteinExistence type="predicted"/>
<protein>
    <recommendedName>
        <fullName evidence="5">Phosphodiester glycosidase domain-containing protein</fullName>
    </recommendedName>
</protein>
<evidence type="ECO:0000256" key="2">
    <source>
        <dbReference type="SAM" id="Phobius"/>
    </source>
</evidence>
<reference evidence="3 4" key="1">
    <citation type="submission" date="2019-01" db="EMBL/GenBank/DDBJ databases">
        <title>Draft genome sequence of Dictyobacter sp. Uno17.</title>
        <authorList>
            <person name="Wang C.M."/>
            <person name="Zheng Y."/>
            <person name="Sakai Y."/>
            <person name="Abe K."/>
            <person name="Yokota A."/>
            <person name="Yabe S."/>
        </authorList>
    </citation>
    <scope>NUCLEOTIDE SEQUENCE [LARGE SCALE GENOMIC DNA]</scope>
    <source>
        <strain evidence="3 4">Uno17</strain>
    </source>
</reference>
<feature type="region of interest" description="Disordered" evidence="1">
    <location>
        <begin position="110"/>
        <end position="146"/>
    </location>
</feature>
<dbReference type="Proteomes" id="UP000322530">
    <property type="component" value="Unassembled WGS sequence"/>
</dbReference>
<accession>A0A5A5TAV5</accession>
<organism evidence="3 4">
    <name type="scientific">Dictyobacter arantiisoli</name>
    <dbReference type="NCBI Taxonomy" id="2014874"/>
    <lineage>
        <taxon>Bacteria</taxon>
        <taxon>Bacillati</taxon>
        <taxon>Chloroflexota</taxon>
        <taxon>Ktedonobacteria</taxon>
        <taxon>Ktedonobacterales</taxon>
        <taxon>Dictyobacteraceae</taxon>
        <taxon>Dictyobacter</taxon>
    </lineage>
</organism>
<evidence type="ECO:0000256" key="1">
    <source>
        <dbReference type="SAM" id="MobiDB-lite"/>
    </source>
</evidence>
<dbReference type="RefSeq" id="WP_235932541.1">
    <property type="nucleotide sequence ID" value="NZ_BIXY01000025.1"/>
</dbReference>